<evidence type="ECO:0000313" key="2">
    <source>
        <dbReference type="Proteomes" id="UP001196413"/>
    </source>
</evidence>
<comment type="caution">
    <text evidence="1">The sequence shown here is derived from an EMBL/GenBank/DDBJ whole genome shotgun (WGS) entry which is preliminary data.</text>
</comment>
<protein>
    <submittedName>
        <fullName evidence="1">Uncharacterized protein</fullName>
    </submittedName>
</protein>
<keyword evidence="2" id="KW-1185">Reference proteome</keyword>
<evidence type="ECO:0000313" key="1">
    <source>
        <dbReference type="EMBL" id="KAJ1361761.1"/>
    </source>
</evidence>
<gene>
    <name evidence="1" type="ORF">KIN20_021096</name>
</gene>
<dbReference type="EMBL" id="JAHQIW010004264">
    <property type="protein sequence ID" value="KAJ1361761.1"/>
    <property type="molecule type" value="Genomic_DNA"/>
</dbReference>
<dbReference type="AlphaFoldDB" id="A0AAD5N3W6"/>
<proteinExistence type="predicted"/>
<reference evidence="1" key="1">
    <citation type="submission" date="2021-06" db="EMBL/GenBank/DDBJ databases">
        <title>Parelaphostrongylus tenuis whole genome reference sequence.</title>
        <authorList>
            <person name="Garwood T.J."/>
            <person name="Larsen P.A."/>
            <person name="Fountain-Jones N.M."/>
            <person name="Garbe J.R."/>
            <person name="Macchietto M.G."/>
            <person name="Kania S.A."/>
            <person name="Gerhold R.W."/>
            <person name="Richards J.E."/>
            <person name="Wolf T.M."/>
        </authorList>
    </citation>
    <scope>NUCLEOTIDE SEQUENCE</scope>
    <source>
        <strain evidence="1">MNPRO001-30</strain>
        <tissue evidence="1">Meninges</tissue>
    </source>
</reference>
<sequence length="56" mass="6607">MLNVRFRPLLHLKGDDDWRKERGSETLNNQMMDENGVVYDLKPRNTKISSIFTGRI</sequence>
<organism evidence="1 2">
    <name type="scientific">Parelaphostrongylus tenuis</name>
    <name type="common">Meningeal worm</name>
    <dbReference type="NCBI Taxonomy" id="148309"/>
    <lineage>
        <taxon>Eukaryota</taxon>
        <taxon>Metazoa</taxon>
        <taxon>Ecdysozoa</taxon>
        <taxon>Nematoda</taxon>
        <taxon>Chromadorea</taxon>
        <taxon>Rhabditida</taxon>
        <taxon>Rhabditina</taxon>
        <taxon>Rhabditomorpha</taxon>
        <taxon>Strongyloidea</taxon>
        <taxon>Metastrongylidae</taxon>
        <taxon>Parelaphostrongylus</taxon>
    </lineage>
</organism>
<name>A0AAD5N3W6_PARTN</name>
<dbReference type="Proteomes" id="UP001196413">
    <property type="component" value="Unassembled WGS sequence"/>
</dbReference>
<accession>A0AAD5N3W6</accession>